<dbReference type="EMBL" id="JAAIVB010000075">
    <property type="protein sequence ID" value="NEX63818.1"/>
    <property type="molecule type" value="Genomic_DNA"/>
</dbReference>
<organism evidence="12 13">
    <name type="scientific">Noviherbaspirillum galbum</name>
    <dbReference type="NCBI Taxonomy" id="2709383"/>
    <lineage>
        <taxon>Bacteria</taxon>
        <taxon>Pseudomonadati</taxon>
        <taxon>Pseudomonadota</taxon>
        <taxon>Betaproteobacteria</taxon>
        <taxon>Burkholderiales</taxon>
        <taxon>Oxalobacteraceae</taxon>
        <taxon>Noviherbaspirillum</taxon>
    </lineage>
</organism>
<dbReference type="Pfam" id="PF01035">
    <property type="entry name" value="DNA_binding_1"/>
    <property type="match status" value="1"/>
</dbReference>
<dbReference type="InterPro" id="IPR008332">
    <property type="entry name" value="MethylG_MeTrfase_N"/>
</dbReference>
<feature type="domain" description="Methylated-DNA-[protein]-cysteine S-methyltransferase DNA binding" evidence="10">
    <location>
        <begin position="77"/>
        <end position="157"/>
    </location>
</feature>
<comment type="miscellaneous">
    <text evidence="9">This enzyme catalyzes only one turnover and therefore is not strictly catalytic. According to one definition, an enzyme is a biocatalyst that acts repeatedly and over many reaction cycles.</text>
</comment>
<keyword evidence="5 9" id="KW-0808">Transferase</keyword>
<evidence type="ECO:0000256" key="9">
    <source>
        <dbReference type="HAMAP-Rule" id="MF_00772"/>
    </source>
</evidence>
<dbReference type="RefSeq" id="WP_163967770.1">
    <property type="nucleotide sequence ID" value="NZ_JAAIVB010000075.1"/>
</dbReference>
<dbReference type="PANTHER" id="PTHR10815:SF5">
    <property type="entry name" value="METHYLATED-DNA--PROTEIN-CYSTEINE METHYLTRANSFERASE"/>
    <property type="match status" value="1"/>
</dbReference>
<comment type="subcellular location">
    <subcellularLocation>
        <location evidence="9">Cytoplasm</location>
    </subcellularLocation>
</comment>
<feature type="domain" description="Methylguanine DNA methyltransferase ribonuclease-like" evidence="11">
    <location>
        <begin position="8"/>
        <end position="73"/>
    </location>
</feature>
<keyword evidence="3 9" id="KW-0963">Cytoplasm</keyword>
<name>A0A6B3STK5_9BURK</name>
<comment type="function">
    <text evidence="9">Involved in the cellular defense against the biological effects of O6-methylguanine (O6-MeG) and O4-methylthymine (O4-MeT) in DNA. Repairs the methylated nucleobase in DNA by stoichiometrically transferring the methyl group to a cysteine residue in the enzyme. This is a suicide reaction: the enzyme is irreversibly inactivated.</text>
</comment>
<dbReference type="GO" id="GO:0032259">
    <property type="term" value="P:methylation"/>
    <property type="evidence" value="ECO:0007669"/>
    <property type="project" value="UniProtKB-KW"/>
</dbReference>
<evidence type="ECO:0000259" key="11">
    <source>
        <dbReference type="Pfam" id="PF02870"/>
    </source>
</evidence>
<keyword evidence="13" id="KW-1185">Reference proteome</keyword>
<dbReference type="Gene3D" id="3.30.160.70">
    <property type="entry name" value="Methylated DNA-protein cysteine methyltransferase domain"/>
    <property type="match status" value="1"/>
</dbReference>
<dbReference type="InterPro" id="IPR036631">
    <property type="entry name" value="MGMT_N_sf"/>
</dbReference>
<dbReference type="Gene3D" id="1.10.10.10">
    <property type="entry name" value="Winged helix-like DNA-binding domain superfamily/Winged helix DNA-binding domain"/>
    <property type="match status" value="1"/>
</dbReference>
<dbReference type="InterPro" id="IPR001497">
    <property type="entry name" value="MethylDNA_cys_MeTrfase_AS"/>
</dbReference>
<proteinExistence type="inferred from homology"/>
<dbReference type="PANTHER" id="PTHR10815">
    <property type="entry name" value="METHYLATED-DNA--PROTEIN-CYSTEINE METHYLTRANSFERASE"/>
    <property type="match status" value="1"/>
</dbReference>
<comment type="catalytic activity">
    <reaction evidence="1 9">
        <text>a 4-O-methyl-thymidine in DNA + L-cysteinyl-[protein] = a thymidine in DNA + S-methyl-L-cysteinyl-[protein]</text>
        <dbReference type="Rhea" id="RHEA:53428"/>
        <dbReference type="Rhea" id="RHEA-COMP:10131"/>
        <dbReference type="Rhea" id="RHEA-COMP:10132"/>
        <dbReference type="Rhea" id="RHEA-COMP:13555"/>
        <dbReference type="Rhea" id="RHEA-COMP:13556"/>
        <dbReference type="ChEBI" id="CHEBI:29950"/>
        <dbReference type="ChEBI" id="CHEBI:82612"/>
        <dbReference type="ChEBI" id="CHEBI:137386"/>
        <dbReference type="ChEBI" id="CHEBI:137387"/>
        <dbReference type="EC" id="2.1.1.63"/>
    </reaction>
</comment>
<keyword evidence="4 9" id="KW-0489">Methyltransferase</keyword>
<sequence>MTSYVEHDSPLGTLVLAASDKGLRGVYFEQHRYFSGTQGWRCDPGHARLDAARRQLDDYFAGRRKRFDLALDLAGTPFQQAVWQALLGLDFGEQSTYARIAAQIGRPSAVRAAGTAIGRNPVSIIVPCHRVLGSTGGLSGYAGGLERKRFLLALEGVSCGE</sequence>
<evidence type="ECO:0000256" key="6">
    <source>
        <dbReference type="ARBA" id="ARBA00022763"/>
    </source>
</evidence>
<reference evidence="12 13" key="1">
    <citation type="submission" date="2020-02" db="EMBL/GenBank/DDBJ databases">
        <authorList>
            <person name="Kim M.K."/>
        </authorList>
    </citation>
    <scope>NUCLEOTIDE SEQUENCE [LARGE SCALE GENOMIC DNA]</scope>
    <source>
        <strain evidence="12 13">17J57-3</strain>
    </source>
</reference>
<evidence type="ECO:0000256" key="3">
    <source>
        <dbReference type="ARBA" id="ARBA00022490"/>
    </source>
</evidence>
<dbReference type="NCBIfam" id="TIGR00589">
    <property type="entry name" value="ogt"/>
    <property type="match status" value="1"/>
</dbReference>
<dbReference type="AlphaFoldDB" id="A0A6B3STK5"/>
<dbReference type="GO" id="GO:0003908">
    <property type="term" value="F:methylated-DNA-[protein]-cysteine S-methyltransferase activity"/>
    <property type="evidence" value="ECO:0007669"/>
    <property type="project" value="UniProtKB-UniRule"/>
</dbReference>
<evidence type="ECO:0000256" key="4">
    <source>
        <dbReference type="ARBA" id="ARBA00022603"/>
    </source>
</evidence>
<comment type="similarity">
    <text evidence="2 9">Belongs to the MGMT family.</text>
</comment>
<evidence type="ECO:0000256" key="8">
    <source>
        <dbReference type="ARBA" id="ARBA00049348"/>
    </source>
</evidence>
<keyword evidence="7 9" id="KW-0234">DNA repair</keyword>
<evidence type="ECO:0000259" key="10">
    <source>
        <dbReference type="Pfam" id="PF01035"/>
    </source>
</evidence>
<dbReference type="GO" id="GO:0006307">
    <property type="term" value="P:DNA alkylation repair"/>
    <property type="evidence" value="ECO:0007669"/>
    <property type="project" value="UniProtKB-UniRule"/>
</dbReference>
<protein>
    <recommendedName>
        <fullName evidence="9">Methylated-DNA--protein-cysteine methyltransferase</fullName>
        <ecNumber evidence="9">2.1.1.63</ecNumber>
    </recommendedName>
    <alternativeName>
        <fullName evidence="9">6-O-methylguanine-DNA methyltransferase</fullName>
        <shortName evidence="9">MGMT</shortName>
    </alternativeName>
    <alternativeName>
        <fullName evidence="9">O-6-methylguanine-DNA-alkyltransferase</fullName>
    </alternativeName>
</protein>
<dbReference type="InterPro" id="IPR014048">
    <property type="entry name" value="MethylDNA_cys_MeTrfase_DNA-bd"/>
</dbReference>
<dbReference type="FunFam" id="1.10.10.10:FF:000214">
    <property type="entry name" value="Methylated-DNA--protein-cysteine methyltransferase"/>
    <property type="match status" value="1"/>
</dbReference>
<evidence type="ECO:0000256" key="5">
    <source>
        <dbReference type="ARBA" id="ARBA00022679"/>
    </source>
</evidence>
<dbReference type="PROSITE" id="PS00374">
    <property type="entry name" value="MGMT"/>
    <property type="match status" value="1"/>
</dbReference>
<dbReference type="SUPFAM" id="SSF53155">
    <property type="entry name" value="Methylated DNA-protein cysteine methyltransferase domain"/>
    <property type="match status" value="1"/>
</dbReference>
<dbReference type="CDD" id="cd06445">
    <property type="entry name" value="ATase"/>
    <property type="match status" value="1"/>
</dbReference>
<evidence type="ECO:0000313" key="13">
    <source>
        <dbReference type="Proteomes" id="UP000482155"/>
    </source>
</evidence>
<dbReference type="Proteomes" id="UP000482155">
    <property type="component" value="Unassembled WGS sequence"/>
</dbReference>
<dbReference type="Pfam" id="PF02870">
    <property type="entry name" value="Methyltransf_1N"/>
    <property type="match status" value="1"/>
</dbReference>
<dbReference type="InterPro" id="IPR036217">
    <property type="entry name" value="MethylDNA_cys_MeTrfase_DNAb"/>
</dbReference>
<dbReference type="HAMAP" id="MF_00772">
    <property type="entry name" value="OGT"/>
    <property type="match status" value="1"/>
</dbReference>
<dbReference type="GO" id="GO:0005737">
    <property type="term" value="C:cytoplasm"/>
    <property type="evidence" value="ECO:0007669"/>
    <property type="project" value="UniProtKB-SubCell"/>
</dbReference>
<evidence type="ECO:0000313" key="12">
    <source>
        <dbReference type="EMBL" id="NEX63818.1"/>
    </source>
</evidence>
<comment type="caution">
    <text evidence="12">The sequence shown here is derived from an EMBL/GenBank/DDBJ whole genome shotgun (WGS) entry which is preliminary data.</text>
</comment>
<evidence type="ECO:0000256" key="1">
    <source>
        <dbReference type="ARBA" id="ARBA00001286"/>
    </source>
</evidence>
<feature type="active site" description="Nucleophile; methyl group acceptor" evidence="9">
    <location>
        <position position="128"/>
    </location>
</feature>
<accession>A0A6B3STK5</accession>
<keyword evidence="6 9" id="KW-0227">DNA damage</keyword>
<dbReference type="SUPFAM" id="SSF46767">
    <property type="entry name" value="Methylated DNA-protein cysteine methyltransferase, C-terminal domain"/>
    <property type="match status" value="1"/>
</dbReference>
<comment type="catalytic activity">
    <reaction evidence="8 9">
        <text>a 6-O-methyl-2'-deoxyguanosine in DNA + L-cysteinyl-[protein] = S-methyl-L-cysteinyl-[protein] + a 2'-deoxyguanosine in DNA</text>
        <dbReference type="Rhea" id="RHEA:24000"/>
        <dbReference type="Rhea" id="RHEA-COMP:10131"/>
        <dbReference type="Rhea" id="RHEA-COMP:10132"/>
        <dbReference type="Rhea" id="RHEA-COMP:11367"/>
        <dbReference type="Rhea" id="RHEA-COMP:11368"/>
        <dbReference type="ChEBI" id="CHEBI:29950"/>
        <dbReference type="ChEBI" id="CHEBI:82612"/>
        <dbReference type="ChEBI" id="CHEBI:85445"/>
        <dbReference type="ChEBI" id="CHEBI:85448"/>
        <dbReference type="EC" id="2.1.1.63"/>
    </reaction>
</comment>
<evidence type="ECO:0000256" key="2">
    <source>
        <dbReference type="ARBA" id="ARBA00008711"/>
    </source>
</evidence>
<evidence type="ECO:0000256" key="7">
    <source>
        <dbReference type="ARBA" id="ARBA00023204"/>
    </source>
</evidence>
<gene>
    <name evidence="12" type="ORF">G3574_22290</name>
</gene>
<dbReference type="InterPro" id="IPR023546">
    <property type="entry name" value="MGMT"/>
</dbReference>
<dbReference type="InterPro" id="IPR036388">
    <property type="entry name" value="WH-like_DNA-bd_sf"/>
</dbReference>
<dbReference type="EC" id="2.1.1.63" evidence="9"/>